<dbReference type="PRINTS" id="PR00081">
    <property type="entry name" value="GDHRDH"/>
</dbReference>
<dbReference type="FunFam" id="3.40.50.720:FF:000084">
    <property type="entry name" value="Short-chain dehydrogenase reductase"/>
    <property type="match status" value="1"/>
</dbReference>
<dbReference type="OrthoDB" id="9787298at2"/>
<dbReference type="EMBL" id="OBEG01000008">
    <property type="protein sequence ID" value="SNY89420.1"/>
    <property type="molecule type" value="Genomic_DNA"/>
</dbReference>
<keyword evidence="2" id="KW-0560">Oxidoreductase</keyword>
<dbReference type="Pfam" id="PF00106">
    <property type="entry name" value="adh_short"/>
    <property type="match status" value="1"/>
</dbReference>
<organism evidence="5 6">
    <name type="scientific">Nocardia amikacinitolerans</name>
    <dbReference type="NCBI Taxonomy" id="756689"/>
    <lineage>
        <taxon>Bacteria</taxon>
        <taxon>Bacillati</taxon>
        <taxon>Actinomycetota</taxon>
        <taxon>Actinomycetes</taxon>
        <taxon>Mycobacteriales</taxon>
        <taxon>Nocardiaceae</taxon>
        <taxon>Nocardia</taxon>
    </lineage>
</organism>
<evidence type="ECO:0000256" key="2">
    <source>
        <dbReference type="ARBA" id="ARBA00023002"/>
    </source>
</evidence>
<dbReference type="PANTHER" id="PTHR43639">
    <property type="entry name" value="OXIDOREDUCTASE, SHORT-CHAIN DEHYDROGENASE/REDUCTASE FAMILY (AFU_ORTHOLOGUE AFUA_5G02870)"/>
    <property type="match status" value="1"/>
</dbReference>
<evidence type="ECO:0000256" key="3">
    <source>
        <dbReference type="RuleBase" id="RU000363"/>
    </source>
</evidence>
<dbReference type="GO" id="GO:0016491">
    <property type="term" value="F:oxidoreductase activity"/>
    <property type="evidence" value="ECO:0007669"/>
    <property type="project" value="UniProtKB-KW"/>
</dbReference>
<dbReference type="CDD" id="cd05233">
    <property type="entry name" value="SDR_c"/>
    <property type="match status" value="1"/>
</dbReference>
<evidence type="ECO:0000256" key="1">
    <source>
        <dbReference type="ARBA" id="ARBA00006484"/>
    </source>
</evidence>
<gene>
    <name evidence="5" type="ORF">SAMN04244553_6432</name>
</gene>
<reference evidence="5 6" key="1">
    <citation type="submission" date="2017-09" db="EMBL/GenBank/DDBJ databases">
        <authorList>
            <person name="Ehlers B."/>
            <person name="Leendertz F.H."/>
        </authorList>
    </citation>
    <scope>NUCLEOTIDE SEQUENCE [LARGE SCALE GENOMIC DNA]</scope>
    <source>
        <strain evidence="5 6">DSM 45537</strain>
    </source>
</reference>
<dbReference type="AlphaFoldDB" id="A0A285LWW8"/>
<name>A0A285LWW8_9NOCA</name>
<dbReference type="InterPro" id="IPR036291">
    <property type="entry name" value="NAD(P)-bd_dom_sf"/>
</dbReference>
<keyword evidence="6" id="KW-1185">Reference proteome</keyword>
<dbReference type="STRING" id="1379680.GCA_001612615_00835"/>
<evidence type="ECO:0000313" key="6">
    <source>
        <dbReference type="Proteomes" id="UP000219565"/>
    </source>
</evidence>
<dbReference type="SMART" id="SM00822">
    <property type="entry name" value="PKS_KR"/>
    <property type="match status" value="1"/>
</dbReference>
<sequence>MSGKTVIVTGSSSGIGRDIARALVARGDNVVINGRDPDKLAAVAAELGAPAQVAEVVGDIGSAATGSALVRTAVERFGRVDVLVNNAGVFGAKPFVDVTEAELDSYLNGNLKGTYFTTQAVVRRLREQGGGGSIVNIGTVLIDHALAGLPASAALVSKGGVHALTTSLAAELAADGIRVNLVAPGIIRTPLFGDGDEKSSGRLALLNRIGEVAETTAAVLYLADAEFTTGHILPVDGGFISGRAA</sequence>
<evidence type="ECO:0000259" key="4">
    <source>
        <dbReference type="SMART" id="SM00822"/>
    </source>
</evidence>
<evidence type="ECO:0000313" key="5">
    <source>
        <dbReference type="EMBL" id="SNY89420.1"/>
    </source>
</evidence>
<protein>
    <submittedName>
        <fullName evidence="5">NAD(P)-dependent dehydrogenase, short-chain alcohol dehydrogenase family</fullName>
    </submittedName>
</protein>
<dbReference type="PRINTS" id="PR00080">
    <property type="entry name" value="SDRFAMILY"/>
</dbReference>
<dbReference type="Proteomes" id="UP000219565">
    <property type="component" value="Unassembled WGS sequence"/>
</dbReference>
<dbReference type="PANTHER" id="PTHR43639:SF1">
    <property type="entry name" value="SHORT-CHAIN DEHYDROGENASE_REDUCTASE FAMILY PROTEIN"/>
    <property type="match status" value="1"/>
</dbReference>
<dbReference type="InterPro" id="IPR002347">
    <property type="entry name" value="SDR_fam"/>
</dbReference>
<accession>A0A285LWW8</accession>
<feature type="domain" description="Ketoreductase" evidence="4">
    <location>
        <begin position="4"/>
        <end position="140"/>
    </location>
</feature>
<comment type="similarity">
    <text evidence="1 3">Belongs to the short-chain dehydrogenases/reductases (SDR) family.</text>
</comment>
<dbReference type="InterPro" id="IPR057326">
    <property type="entry name" value="KR_dom"/>
</dbReference>
<dbReference type="RefSeq" id="WP_097248099.1">
    <property type="nucleotide sequence ID" value="NZ_JAMTCV010000010.1"/>
</dbReference>
<proteinExistence type="inferred from homology"/>
<dbReference type="SUPFAM" id="SSF51735">
    <property type="entry name" value="NAD(P)-binding Rossmann-fold domains"/>
    <property type="match status" value="1"/>
</dbReference>
<dbReference type="Gene3D" id="3.40.50.720">
    <property type="entry name" value="NAD(P)-binding Rossmann-like Domain"/>
    <property type="match status" value="1"/>
</dbReference>